<dbReference type="Proteomes" id="UP001525890">
    <property type="component" value="Unassembled WGS sequence"/>
</dbReference>
<proteinExistence type="predicted"/>
<dbReference type="EMBL" id="JAMXFF010000074">
    <property type="protein sequence ID" value="MCT7970113.1"/>
    <property type="molecule type" value="Genomic_DNA"/>
</dbReference>
<comment type="caution">
    <text evidence="1">The sequence shown here is derived from an EMBL/GenBank/DDBJ whole genome shotgun (WGS) entry which is preliminary data.</text>
</comment>
<name>A0ABT2MZL9_9CYAN</name>
<organism evidence="1 2">
    <name type="scientific">Laspinema palackyanum D2a</name>
    <dbReference type="NCBI Taxonomy" id="2953684"/>
    <lineage>
        <taxon>Bacteria</taxon>
        <taxon>Bacillati</taxon>
        <taxon>Cyanobacteriota</taxon>
        <taxon>Cyanophyceae</taxon>
        <taxon>Oscillatoriophycideae</taxon>
        <taxon>Oscillatoriales</taxon>
        <taxon>Laspinemataceae</taxon>
        <taxon>Laspinema</taxon>
        <taxon>Laspinema palackyanum</taxon>
    </lineage>
</organism>
<keyword evidence="2" id="KW-1185">Reference proteome</keyword>
<dbReference type="RefSeq" id="WP_368009543.1">
    <property type="nucleotide sequence ID" value="NZ_JAMXFF010000074.1"/>
</dbReference>
<sequence length="66" mass="7895">MELTDILQQLFVRYQLSAEDHGWDWEDPEDLRIKFENWAQSELMLFCDDDADFESAFKMGGKFDNI</sequence>
<evidence type="ECO:0000313" key="1">
    <source>
        <dbReference type="EMBL" id="MCT7970113.1"/>
    </source>
</evidence>
<reference evidence="1 2" key="1">
    <citation type="journal article" date="2022" name="Front. Microbiol.">
        <title>High genomic differentiation and limited gene flow indicate recent cryptic speciation within the genus Laspinema (cyanobacteria).</title>
        <authorList>
            <person name="Stanojkovic A."/>
            <person name="Skoupy S."/>
            <person name="Skaloud P."/>
            <person name="Dvorak P."/>
        </authorList>
    </citation>
    <scope>NUCLEOTIDE SEQUENCE [LARGE SCALE GENOMIC DNA]</scope>
    <source>
        <strain evidence="1 2">D2a</strain>
    </source>
</reference>
<protein>
    <submittedName>
        <fullName evidence="1">Uncharacterized protein</fullName>
    </submittedName>
</protein>
<evidence type="ECO:0000313" key="2">
    <source>
        <dbReference type="Proteomes" id="UP001525890"/>
    </source>
</evidence>
<gene>
    <name evidence="1" type="ORF">NG799_27750</name>
</gene>
<accession>A0ABT2MZL9</accession>